<dbReference type="GO" id="GO:0046872">
    <property type="term" value="F:metal ion binding"/>
    <property type="evidence" value="ECO:0007669"/>
    <property type="project" value="UniProtKB-KW"/>
</dbReference>
<dbReference type="AlphaFoldDB" id="A0A3L6EGY6"/>
<sequence>MVPNSTAKAPGRAPPWRLPQPWCSLLLHGAELHQPLLLNAGASLIFAPLSRISAARPGRGLAGSRALLYAGDKLKLWVLCFLKWTLTQRKAVVTAAKVFSGMDLGDFLTLVASAEASSEHPLAKAILDYALHFHFFGKLPSSKDGIEQRKDKELLDNKVQTLEKEWSVVEEESLKKPTPGY</sequence>
<dbReference type="PANTHER" id="PTHR46594:SF6">
    <property type="entry name" value="COPPER-TRANSPORTING ATPASE RAN1"/>
    <property type="match status" value="1"/>
</dbReference>
<dbReference type="GO" id="GO:0000166">
    <property type="term" value="F:nucleotide binding"/>
    <property type="evidence" value="ECO:0007669"/>
    <property type="project" value="InterPro"/>
</dbReference>
<organism evidence="2">
    <name type="scientific">Zea mays</name>
    <name type="common">Maize</name>
    <dbReference type="NCBI Taxonomy" id="4577"/>
    <lineage>
        <taxon>Eukaryota</taxon>
        <taxon>Viridiplantae</taxon>
        <taxon>Streptophyta</taxon>
        <taxon>Embryophyta</taxon>
        <taxon>Tracheophyta</taxon>
        <taxon>Spermatophyta</taxon>
        <taxon>Magnoliopsida</taxon>
        <taxon>Liliopsida</taxon>
        <taxon>Poales</taxon>
        <taxon>Poaceae</taxon>
        <taxon>PACMAD clade</taxon>
        <taxon>Panicoideae</taxon>
        <taxon>Andropogonodae</taxon>
        <taxon>Andropogoneae</taxon>
        <taxon>Tripsacinae</taxon>
        <taxon>Zea</taxon>
    </lineage>
</organism>
<dbReference type="InterPro" id="IPR023299">
    <property type="entry name" value="ATPase_P-typ_cyto_dom_N"/>
</dbReference>
<proteinExistence type="predicted"/>
<accession>A0A3L6EGY6</accession>
<dbReference type="SUPFAM" id="SSF81660">
    <property type="entry name" value="Metal cation-transporting ATPase, ATP-binding domain N"/>
    <property type="match status" value="1"/>
</dbReference>
<dbReference type="Gene3D" id="3.40.1110.10">
    <property type="entry name" value="Calcium-transporting ATPase, cytoplasmic domain N"/>
    <property type="match status" value="1"/>
</dbReference>
<evidence type="ECO:0000256" key="1">
    <source>
        <dbReference type="ARBA" id="ARBA00022723"/>
    </source>
</evidence>
<protein>
    <submittedName>
        <fullName evidence="2">Copper-transporting ATPase RAN1</fullName>
    </submittedName>
</protein>
<keyword evidence="1" id="KW-0479">Metal-binding</keyword>
<evidence type="ECO:0000313" key="2">
    <source>
        <dbReference type="EMBL" id="PWZ18487.1"/>
    </source>
</evidence>
<dbReference type="EMBL" id="NCVQ01000007">
    <property type="protein sequence ID" value="PWZ18487.1"/>
    <property type="molecule type" value="Genomic_DNA"/>
</dbReference>
<gene>
    <name evidence="2" type="primary">RAN1_4</name>
    <name evidence="2" type="ORF">Zm00014a_008012</name>
</gene>
<name>A0A3L6EGY6_MAIZE</name>
<dbReference type="Proteomes" id="UP000251960">
    <property type="component" value="Chromosome 6"/>
</dbReference>
<comment type="caution">
    <text evidence="2">The sequence shown here is derived from an EMBL/GenBank/DDBJ whole genome shotgun (WGS) entry which is preliminary data.</text>
</comment>
<reference evidence="2" key="1">
    <citation type="journal article" date="2018" name="Nat. Genet.">
        <title>Extensive intraspecific gene order and gene structural variations between Mo17 and other maize genomes.</title>
        <authorList>
            <person name="Sun S."/>
            <person name="Zhou Y."/>
            <person name="Chen J."/>
            <person name="Shi J."/>
            <person name="Zhao H."/>
            <person name="Zhao H."/>
            <person name="Song W."/>
            <person name="Zhang M."/>
            <person name="Cui Y."/>
            <person name="Dong X."/>
            <person name="Liu H."/>
            <person name="Ma X."/>
            <person name="Jiao Y."/>
            <person name="Wang B."/>
            <person name="Wei X."/>
            <person name="Stein J.C."/>
            <person name="Glaubitz J.C."/>
            <person name="Lu F."/>
            <person name="Yu G."/>
            <person name="Liang C."/>
            <person name="Fengler K."/>
            <person name="Li B."/>
            <person name="Rafalski A."/>
            <person name="Schnable P.S."/>
            <person name="Ware D.H."/>
            <person name="Buckler E.S."/>
            <person name="Lai J."/>
        </authorList>
    </citation>
    <scope>NUCLEOTIDE SEQUENCE [LARGE SCALE GENOMIC DNA]</scope>
    <source>
        <tissue evidence="2">Seedling</tissue>
    </source>
</reference>
<dbReference type="ExpressionAtlas" id="A0A3L6EGY6">
    <property type="expression patterns" value="baseline and differential"/>
</dbReference>
<dbReference type="PANTHER" id="PTHR46594">
    <property type="entry name" value="P-TYPE CATION-TRANSPORTING ATPASE"/>
    <property type="match status" value="1"/>
</dbReference>
<dbReference type="FunFam" id="3.40.1110.10:FF:000065">
    <property type="entry name" value="Copper-transporting ATPase RAN1"/>
    <property type="match status" value="1"/>
</dbReference>